<keyword evidence="11" id="KW-0206">Cytoskeleton</keyword>
<dbReference type="GO" id="GO:0005828">
    <property type="term" value="C:kinetochore microtubule"/>
    <property type="evidence" value="ECO:0007669"/>
    <property type="project" value="UniProtKB-ARBA"/>
</dbReference>
<keyword evidence="9" id="KW-0175">Coiled coil</keyword>
<feature type="compositionally biased region" description="Basic and acidic residues" evidence="16">
    <location>
        <begin position="157"/>
        <end position="175"/>
    </location>
</feature>
<keyword evidence="4 15" id="KW-0493">Microtubule</keyword>
<dbReference type="GO" id="GO:0051301">
    <property type="term" value="P:cell division"/>
    <property type="evidence" value="ECO:0007669"/>
    <property type="project" value="UniProtKB-KW"/>
</dbReference>
<evidence type="ECO:0000256" key="7">
    <source>
        <dbReference type="ARBA" id="ARBA00022829"/>
    </source>
</evidence>
<keyword evidence="8 14" id="KW-0067">ATP-binding</keyword>
<evidence type="ECO:0000256" key="4">
    <source>
        <dbReference type="ARBA" id="ARBA00022701"/>
    </source>
</evidence>
<evidence type="ECO:0000256" key="9">
    <source>
        <dbReference type="ARBA" id="ARBA00023054"/>
    </source>
</evidence>
<dbReference type="InterPro" id="IPR027640">
    <property type="entry name" value="Kinesin-like_fam"/>
</dbReference>
<evidence type="ECO:0000256" key="2">
    <source>
        <dbReference type="ARBA" id="ARBA00022490"/>
    </source>
</evidence>
<proteinExistence type="inferred from homology"/>
<dbReference type="InterPro" id="IPR019821">
    <property type="entry name" value="Kinesin_motor_CS"/>
</dbReference>
<keyword evidence="12" id="KW-0131">Cell cycle</keyword>
<dbReference type="InterPro" id="IPR054473">
    <property type="entry name" value="KIF2A-like_N"/>
</dbReference>
<dbReference type="PANTHER" id="PTHR47971:SF8">
    <property type="entry name" value="KINESIN-LIKE PROTEIN"/>
    <property type="match status" value="1"/>
</dbReference>
<evidence type="ECO:0000256" key="11">
    <source>
        <dbReference type="ARBA" id="ARBA00023212"/>
    </source>
</evidence>
<accession>A0A7E4VPB0</accession>
<dbReference type="FunFam" id="3.40.850.10:FF:000012">
    <property type="entry name" value="Kinesin-like protein"/>
    <property type="match status" value="1"/>
</dbReference>
<dbReference type="WBParaSite" id="Pan_g23323.t1">
    <property type="protein sequence ID" value="Pan_g23323.t1"/>
    <property type="gene ID" value="Pan_g23323"/>
</dbReference>
<evidence type="ECO:0000256" key="10">
    <source>
        <dbReference type="ARBA" id="ARBA00023175"/>
    </source>
</evidence>
<feature type="region of interest" description="Disordered" evidence="16">
    <location>
        <begin position="142"/>
        <end position="175"/>
    </location>
</feature>
<feature type="compositionally biased region" description="Low complexity" evidence="16">
    <location>
        <begin position="72"/>
        <end position="90"/>
    </location>
</feature>
<keyword evidence="6" id="KW-0498">Mitosis</keyword>
<name>A0A7E4VPB0_PANRE</name>
<evidence type="ECO:0000256" key="15">
    <source>
        <dbReference type="RuleBase" id="RU000394"/>
    </source>
</evidence>
<dbReference type="GO" id="GO:0008017">
    <property type="term" value="F:microtubule binding"/>
    <property type="evidence" value="ECO:0007669"/>
    <property type="project" value="InterPro"/>
</dbReference>
<dbReference type="PROSITE" id="PS50067">
    <property type="entry name" value="KINESIN_MOTOR_2"/>
    <property type="match status" value="1"/>
</dbReference>
<comment type="subcellular location">
    <subcellularLocation>
        <location evidence="1">Cytoplasm</location>
        <location evidence="1">Cytoskeleton</location>
        <location evidence="1">Spindle pole</location>
    </subcellularLocation>
</comment>
<keyword evidence="5 14" id="KW-0547">Nucleotide-binding</keyword>
<feature type="region of interest" description="Disordered" evidence="16">
    <location>
        <begin position="676"/>
        <end position="696"/>
    </location>
</feature>
<dbReference type="InterPro" id="IPR001752">
    <property type="entry name" value="Kinesin_motor_dom"/>
</dbReference>
<protein>
    <recommendedName>
        <fullName evidence="15">Kinesin-like protein</fullName>
    </recommendedName>
</protein>
<dbReference type="PANTHER" id="PTHR47971">
    <property type="entry name" value="KINESIN-RELATED PROTEIN 6"/>
    <property type="match status" value="1"/>
</dbReference>
<keyword evidence="10 14" id="KW-0505">Motor protein</keyword>
<dbReference type="CDD" id="cd01367">
    <property type="entry name" value="KISc_KIF2_like"/>
    <property type="match status" value="1"/>
</dbReference>
<reference evidence="18" key="1">
    <citation type="journal article" date="2013" name="Genetics">
        <title>The draft genome and transcriptome of Panagrellus redivivus are shaped by the harsh demands of a free-living lifestyle.</title>
        <authorList>
            <person name="Srinivasan J."/>
            <person name="Dillman A.R."/>
            <person name="Macchietto M.G."/>
            <person name="Heikkinen L."/>
            <person name="Lakso M."/>
            <person name="Fracchia K.M."/>
            <person name="Antoshechkin I."/>
            <person name="Mortazavi A."/>
            <person name="Wong G."/>
            <person name="Sternberg P.W."/>
        </authorList>
    </citation>
    <scope>NUCLEOTIDE SEQUENCE [LARGE SCALE GENOMIC DNA]</scope>
    <source>
        <strain evidence="18">MT8872</strain>
    </source>
</reference>
<dbReference type="GO" id="GO:0000922">
    <property type="term" value="C:spindle pole"/>
    <property type="evidence" value="ECO:0007669"/>
    <property type="project" value="UniProtKB-SubCell"/>
</dbReference>
<dbReference type="PRINTS" id="PR00380">
    <property type="entry name" value="KINESINHEAVY"/>
</dbReference>
<evidence type="ECO:0000313" key="18">
    <source>
        <dbReference type="Proteomes" id="UP000492821"/>
    </source>
</evidence>
<dbReference type="GO" id="GO:0003777">
    <property type="term" value="F:microtubule motor activity"/>
    <property type="evidence" value="ECO:0007669"/>
    <property type="project" value="InterPro"/>
</dbReference>
<evidence type="ECO:0000256" key="3">
    <source>
        <dbReference type="ARBA" id="ARBA00022618"/>
    </source>
</evidence>
<dbReference type="SUPFAM" id="SSF52540">
    <property type="entry name" value="P-loop containing nucleoside triphosphate hydrolases"/>
    <property type="match status" value="1"/>
</dbReference>
<dbReference type="PROSITE" id="PS00411">
    <property type="entry name" value="KINESIN_MOTOR_1"/>
    <property type="match status" value="1"/>
</dbReference>
<evidence type="ECO:0000313" key="19">
    <source>
        <dbReference type="WBParaSite" id="Pan_g23323.t1"/>
    </source>
</evidence>
<dbReference type="Pfam" id="PF22923">
    <property type="entry name" value="KIF2A-like_1st"/>
    <property type="match status" value="1"/>
</dbReference>
<sequence length="696" mass="77025">MHRLVVGQHVMIKRSNGALQRATIVGTSDAEQLIKVEWFENDETKGKEVELHSLLKVNPHLRAETESKPKPSKSSNLPVSSVSAPLSGLLNRSKTPGGIQRPSKEAATIAPGPVARNSPPVARVVPTKAAPIPTQASTKFAARQKENLEPKTAPVSTHEKIHELEAKREERRAKQSEAKRQKFLMAEVDHGSPNWQFLAMINEYRAQVDYRPLSGRDSVVDNRISVCVRKRPLDRREIAKKEIDVVTIPNKNHLIVHQPQVKVDLTKYLDNQKFRFDYTFDEDADNELVYKFTAQPLVNTMFEGGYATCFAYGQTGSGKTHTMCGAFQGKSQDCTAGIYALTAADVFRKLANPEIAKLKFIVKCSFFEIYGGKVFDLLGKRAALRVLEDGNKSVQVVGLSEVAVTNPDEVMELIRKGSLHRSAGTTSANANSSRSHAVFQLNLKRGPKEDLHGKISLIDLAGNERGADTTNSDRQTRQEGADINKSLLALKECIRSMSMNKNYVPFRLSKLTLVLRDSFIGENTKTCMIAMTSPGLNSVENTLNTLRYADRVKELGSDDSDGPAKPIEDTDFMIEDTDDDAEALKILSALKDKNIGNVLADTLLLRISTAEEKTVDEHHAVLSVCDKLQSLIEAQNNPTYDPESYAKQVIQVCDKGGKAIKALQESAKDLLTKIQKEHDQSKNNKRPAGNGNCNRR</sequence>
<evidence type="ECO:0000256" key="6">
    <source>
        <dbReference type="ARBA" id="ARBA00022776"/>
    </source>
</evidence>
<dbReference type="GO" id="GO:0007059">
    <property type="term" value="P:chromosome segregation"/>
    <property type="evidence" value="ECO:0007669"/>
    <property type="project" value="UniProtKB-KW"/>
</dbReference>
<feature type="region of interest" description="Disordered" evidence="16">
    <location>
        <begin position="60"/>
        <end position="120"/>
    </location>
</feature>
<reference evidence="19" key="2">
    <citation type="submission" date="2020-10" db="UniProtKB">
        <authorList>
            <consortium name="WormBaseParasite"/>
        </authorList>
    </citation>
    <scope>IDENTIFICATION</scope>
</reference>
<evidence type="ECO:0000256" key="12">
    <source>
        <dbReference type="ARBA" id="ARBA00023306"/>
    </source>
</evidence>
<dbReference type="Proteomes" id="UP000492821">
    <property type="component" value="Unassembled WGS sequence"/>
</dbReference>
<dbReference type="GO" id="GO:0007019">
    <property type="term" value="P:microtubule depolymerization"/>
    <property type="evidence" value="ECO:0007669"/>
    <property type="project" value="TreeGrafter"/>
</dbReference>
<dbReference type="GO" id="GO:0005524">
    <property type="term" value="F:ATP binding"/>
    <property type="evidence" value="ECO:0007669"/>
    <property type="project" value="UniProtKB-UniRule"/>
</dbReference>
<dbReference type="InterPro" id="IPR036961">
    <property type="entry name" value="Kinesin_motor_dom_sf"/>
</dbReference>
<keyword evidence="2" id="KW-0963">Cytoplasm</keyword>
<dbReference type="AlphaFoldDB" id="A0A7E4VPB0"/>
<dbReference type="InterPro" id="IPR027417">
    <property type="entry name" value="P-loop_NTPase"/>
</dbReference>
<evidence type="ECO:0000256" key="8">
    <source>
        <dbReference type="ARBA" id="ARBA00022840"/>
    </source>
</evidence>
<keyword evidence="18" id="KW-1185">Reference proteome</keyword>
<keyword evidence="3" id="KW-0132">Cell division</keyword>
<feature type="domain" description="Kinesin motor" evidence="17">
    <location>
        <begin position="223"/>
        <end position="555"/>
    </location>
</feature>
<evidence type="ECO:0000256" key="13">
    <source>
        <dbReference type="ARBA" id="ARBA00061030"/>
    </source>
</evidence>
<organism evidence="18 19">
    <name type="scientific">Panagrellus redivivus</name>
    <name type="common">Microworm</name>
    <dbReference type="NCBI Taxonomy" id="6233"/>
    <lineage>
        <taxon>Eukaryota</taxon>
        <taxon>Metazoa</taxon>
        <taxon>Ecdysozoa</taxon>
        <taxon>Nematoda</taxon>
        <taxon>Chromadorea</taxon>
        <taxon>Rhabditida</taxon>
        <taxon>Tylenchina</taxon>
        <taxon>Panagrolaimomorpha</taxon>
        <taxon>Panagrolaimoidea</taxon>
        <taxon>Panagrolaimidae</taxon>
        <taxon>Panagrellus</taxon>
    </lineage>
</organism>
<evidence type="ECO:0000256" key="14">
    <source>
        <dbReference type="PROSITE-ProRule" id="PRU00283"/>
    </source>
</evidence>
<dbReference type="Pfam" id="PF00225">
    <property type="entry name" value="Kinesin"/>
    <property type="match status" value="1"/>
</dbReference>
<evidence type="ECO:0000256" key="5">
    <source>
        <dbReference type="ARBA" id="ARBA00022741"/>
    </source>
</evidence>
<dbReference type="GO" id="GO:0007018">
    <property type="term" value="P:microtubule-based movement"/>
    <property type="evidence" value="ECO:0007669"/>
    <property type="project" value="InterPro"/>
</dbReference>
<evidence type="ECO:0000256" key="16">
    <source>
        <dbReference type="SAM" id="MobiDB-lite"/>
    </source>
</evidence>
<evidence type="ECO:0000259" key="17">
    <source>
        <dbReference type="PROSITE" id="PS50067"/>
    </source>
</evidence>
<keyword evidence="7" id="KW-0159">Chromosome partition</keyword>
<feature type="binding site" evidence="14">
    <location>
        <begin position="313"/>
        <end position="320"/>
    </location>
    <ligand>
        <name>ATP</name>
        <dbReference type="ChEBI" id="CHEBI:30616"/>
    </ligand>
</feature>
<comment type="similarity">
    <text evidence="13">Belongs to the TRAFAC class myosin-kinesin ATPase superfamily. Kinesin family. KIN-13 subfamily.</text>
</comment>
<dbReference type="SMART" id="SM00129">
    <property type="entry name" value="KISc"/>
    <property type="match status" value="1"/>
</dbReference>
<evidence type="ECO:0000256" key="1">
    <source>
        <dbReference type="ARBA" id="ARBA00004647"/>
    </source>
</evidence>
<dbReference type="Gene3D" id="3.40.850.10">
    <property type="entry name" value="Kinesin motor domain"/>
    <property type="match status" value="1"/>
</dbReference>